<feature type="transmembrane region" description="Helical" evidence="2">
    <location>
        <begin position="1184"/>
        <end position="1204"/>
    </location>
</feature>
<feature type="transmembrane region" description="Helical" evidence="2">
    <location>
        <begin position="776"/>
        <end position="795"/>
    </location>
</feature>
<feature type="transmembrane region" description="Helical" evidence="2">
    <location>
        <begin position="1059"/>
        <end position="1076"/>
    </location>
</feature>
<feature type="transmembrane region" description="Helical" evidence="2">
    <location>
        <begin position="984"/>
        <end position="1001"/>
    </location>
</feature>
<feature type="transmembrane region" description="Helical" evidence="2">
    <location>
        <begin position="700"/>
        <end position="721"/>
    </location>
</feature>
<feature type="transmembrane region" description="Helical" evidence="2">
    <location>
        <begin position="346"/>
        <end position="366"/>
    </location>
</feature>
<evidence type="ECO:0000313" key="3">
    <source>
        <dbReference type="EMBL" id="MBB6120221.1"/>
    </source>
</evidence>
<feature type="transmembrane region" description="Helical" evidence="2">
    <location>
        <begin position="1033"/>
        <end position="1053"/>
    </location>
</feature>
<feature type="transmembrane region" description="Helical" evidence="2">
    <location>
        <begin position="142"/>
        <end position="161"/>
    </location>
</feature>
<dbReference type="InterPro" id="IPR058062">
    <property type="entry name" value="SCO7613_C"/>
</dbReference>
<feature type="transmembrane region" description="Helical" evidence="2">
    <location>
        <begin position="404"/>
        <end position="425"/>
    </location>
</feature>
<feature type="transmembrane region" description="Helical" evidence="2">
    <location>
        <begin position="456"/>
        <end position="473"/>
    </location>
</feature>
<feature type="transmembrane region" description="Helical" evidence="2">
    <location>
        <begin position="480"/>
        <end position="499"/>
    </location>
</feature>
<feature type="transmembrane region" description="Helical" evidence="2">
    <location>
        <begin position="1210"/>
        <end position="1227"/>
    </location>
</feature>
<keyword evidence="2" id="KW-1133">Transmembrane helix</keyword>
<dbReference type="Proteomes" id="UP000536604">
    <property type="component" value="Unassembled WGS sequence"/>
</dbReference>
<gene>
    <name evidence="3" type="ORF">FHS13_002173</name>
</gene>
<feature type="transmembrane region" description="Helical" evidence="2">
    <location>
        <begin position="203"/>
        <end position="222"/>
    </location>
</feature>
<evidence type="ECO:0000256" key="2">
    <source>
        <dbReference type="SAM" id="Phobius"/>
    </source>
</evidence>
<reference evidence="3 4" key="1">
    <citation type="submission" date="2020-08" db="EMBL/GenBank/DDBJ databases">
        <title>Genomic Encyclopedia of Type Strains, Phase III (KMG-III): the genomes of soil and plant-associated and newly described type strains.</title>
        <authorList>
            <person name="Whitman W."/>
        </authorList>
    </citation>
    <scope>NUCLEOTIDE SEQUENCE [LARGE SCALE GENOMIC DNA]</scope>
    <source>
        <strain evidence="3 4">CECT 8712</strain>
    </source>
</reference>
<feature type="transmembrane region" description="Helical" evidence="2">
    <location>
        <begin position="254"/>
        <end position="273"/>
    </location>
</feature>
<keyword evidence="2" id="KW-0812">Transmembrane</keyword>
<feature type="transmembrane region" description="Helical" evidence="2">
    <location>
        <begin position="1083"/>
        <end position="1104"/>
    </location>
</feature>
<feature type="transmembrane region" description="Helical" evidence="2">
    <location>
        <begin position="173"/>
        <end position="191"/>
    </location>
</feature>
<sequence>MNVPDSPPAASPGCPDCGAPVGPHPRSCMRCGLALVGATAQRLWHIDSEIARLDHHRLRLLSERTAVLAALRRESAAAAAHAVAAAAPLPPPSAPRLPAPGPARGEVSRYSAQNVILGLGGLLVGISALVFAIWTWSDMGTGARASVLALTTLAFAAAALPTHRRGLRATAETFGSLFAALLCIDALALWLLMSDRLSSGPGYAAAALSVVGALLVLYPLAVPLGSPRVLAALLVQPVPLLLLLSLPLPDRAAWVPAVLAATALAGAAAVRLLGPPRRGVPLRTLYTAAVTLWLVSTGTAMLLVLAVQDPVEPQRWWALASALLVSGATGLLLSRTPVPFGGGTGPAGAPAVLGLLSLGAVALAAGPARLPVLPRLPTALWSGDPATTALPAVQVLGFGDMPQMLLHLGAVLTGAALATGVTVLLRRDLLLPLLALILPPVLLALPLLLGLAHVGAVVWALAVGAAMLSASALTGTRPHAWVWTVTGTLTVVTGLIWAFPVRVVGLSALIAVGATTLGVLLLYRRAVLRAPLSPAPARLHPTPQAPHMHPAPPAREKLSMPGAPPRPAPIPGGALYWAGLVLLSVSLSSGLLLLPTLVALGPDARAPWWLLAASALLAGANCLLLGRLSSPSPAARGADSGSRGTFTAVGLLLLATAPLLIGGGGLPPAWPHAPWQAPPSAMADPAPRVLGTAALGGAEALVTALGLVAAGVLAVVLAALLDRSRTRIAAVVTAPPALVPLPLVLGLPYAAAAGWTMLVGAGLLLGVSAARGRAAWVQTVAGLLTLGLGLLWSTAEQHTTLSALALTALASLTGALVLRRSAPVGRAGGSENPRAAALTAVLVPLGAVAVSAVVAWGASLVSGQSGQTVWWLLALAVLLAGATGPVLGDRRVLGTPVAAVLGLLALGSAPLIASLPSLPALAAFSMSYPVAGAEPGDLLEPAHAFLGVAAAPNGAAAAALAAGILLAGLGAVAAVAATAREHTARAAALTAPPTLVALPVVAGAPFLAALVWALAVGTALVLWSALLHERRAAWLPGLTGLLTLAQGLGWSLAEQNATVGALMLTAVVGAVAAALARTPMAAVAATAVATAATGGFALALPLALGVPGEYAALMPIALAAGTAAVAPRLRSPLLEAAEVPATLWAVAALVTAVLVGTRAEVVALALAATGVIALATATRPGRRWSAAVGGVLMLGALWTALAAWNVRVPEAYTVVPALAALAVGWEWSRKAERPPSSWAAYAGGLALLLVPSTVLLLGGEDMAWRAPLLLAAAAGTAVWGLRSRLQAVLVLSGAVLVLASVRAFGPPLWDLTRLLPNWVPFAVTGALLLLVGARYEANLARLRRLGHLLGQMR</sequence>
<dbReference type="NCBIfam" id="NF047321">
    <property type="entry name" value="SCO7613_CTERM"/>
    <property type="match status" value="1"/>
</dbReference>
<evidence type="ECO:0000256" key="1">
    <source>
        <dbReference type="SAM" id="MobiDB-lite"/>
    </source>
</evidence>
<accession>A0A841IVJ2</accession>
<name>A0A841IVJ2_9ACTN</name>
<proteinExistence type="predicted"/>
<feature type="transmembrane region" description="Helical" evidence="2">
    <location>
        <begin position="1317"/>
        <end position="1335"/>
    </location>
</feature>
<feature type="transmembrane region" description="Helical" evidence="2">
    <location>
        <begin position="944"/>
        <end position="977"/>
    </location>
</feature>
<feature type="transmembrane region" description="Helical" evidence="2">
    <location>
        <begin position="316"/>
        <end position="334"/>
    </location>
</feature>
<feature type="transmembrane region" description="Helical" evidence="2">
    <location>
        <begin position="285"/>
        <end position="304"/>
    </location>
</feature>
<comment type="caution">
    <text evidence="3">The sequence shown here is derived from an EMBL/GenBank/DDBJ whole genome shotgun (WGS) entry which is preliminary data.</text>
</comment>
<feature type="transmembrane region" description="Helical" evidence="2">
    <location>
        <begin position="1161"/>
        <end position="1177"/>
    </location>
</feature>
<feature type="transmembrane region" description="Helical" evidence="2">
    <location>
        <begin position="728"/>
        <end position="745"/>
    </location>
</feature>
<feature type="transmembrane region" description="Helical" evidence="2">
    <location>
        <begin position="751"/>
        <end position="769"/>
    </location>
</feature>
<dbReference type="EMBL" id="JACHJO010000006">
    <property type="protein sequence ID" value="MBB6120221.1"/>
    <property type="molecule type" value="Genomic_DNA"/>
</dbReference>
<feature type="transmembrane region" description="Helical" evidence="2">
    <location>
        <begin position="505"/>
        <end position="523"/>
    </location>
</feature>
<feature type="transmembrane region" description="Helical" evidence="2">
    <location>
        <begin position="114"/>
        <end position="136"/>
    </location>
</feature>
<feature type="transmembrane region" description="Helical" evidence="2">
    <location>
        <begin position="229"/>
        <end position="248"/>
    </location>
</feature>
<evidence type="ECO:0000313" key="4">
    <source>
        <dbReference type="Proteomes" id="UP000536604"/>
    </source>
</evidence>
<protein>
    <submittedName>
        <fullName evidence="3">Uncharacterized protein</fullName>
    </submittedName>
</protein>
<feature type="transmembrane region" description="Helical" evidence="2">
    <location>
        <begin position="900"/>
        <end position="924"/>
    </location>
</feature>
<feature type="transmembrane region" description="Helical" evidence="2">
    <location>
        <begin position="1263"/>
        <end position="1281"/>
    </location>
</feature>
<feature type="transmembrane region" description="Helical" evidence="2">
    <location>
        <begin position="1239"/>
        <end position="1257"/>
    </location>
</feature>
<dbReference type="RefSeq" id="WP_184291102.1">
    <property type="nucleotide sequence ID" value="NZ_JACHJO010000006.1"/>
</dbReference>
<feature type="transmembrane region" description="Helical" evidence="2">
    <location>
        <begin position="801"/>
        <end position="818"/>
    </location>
</feature>
<keyword evidence="4" id="KW-1185">Reference proteome</keyword>
<feature type="transmembrane region" description="Helical" evidence="2">
    <location>
        <begin position="606"/>
        <end position="625"/>
    </location>
</feature>
<feature type="region of interest" description="Disordered" evidence="1">
    <location>
        <begin position="537"/>
        <end position="564"/>
    </location>
</feature>
<feature type="transmembrane region" description="Helical" evidence="2">
    <location>
        <begin position="430"/>
        <end position="450"/>
    </location>
</feature>
<feature type="transmembrane region" description="Helical" evidence="2">
    <location>
        <begin position="574"/>
        <end position="594"/>
    </location>
</feature>
<feature type="transmembrane region" description="Helical" evidence="2">
    <location>
        <begin position="869"/>
        <end position="888"/>
    </location>
</feature>
<feature type="transmembrane region" description="Helical" evidence="2">
    <location>
        <begin position="1007"/>
        <end position="1026"/>
    </location>
</feature>
<feature type="transmembrane region" description="Helical" evidence="2">
    <location>
        <begin position="838"/>
        <end position="857"/>
    </location>
</feature>
<feature type="transmembrane region" description="Helical" evidence="2">
    <location>
        <begin position="1288"/>
        <end position="1305"/>
    </location>
</feature>
<feature type="transmembrane region" description="Helical" evidence="2">
    <location>
        <begin position="646"/>
        <end position="666"/>
    </location>
</feature>
<organism evidence="3 4">
    <name type="scientific">Nocardiopsis algeriensis</name>
    <dbReference type="NCBI Taxonomy" id="1478215"/>
    <lineage>
        <taxon>Bacteria</taxon>
        <taxon>Bacillati</taxon>
        <taxon>Actinomycetota</taxon>
        <taxon>Actinomycetes</taxon>
        <taxon>Streptosporangiales</taxon>
        <taxon>Nocardiopsidaceae</taxon>
        <taxon>Nocardiopsis</taxon>
    </lineage>
</organism>
<keyword evidence="2" id="KW-0472">Membrane</keyword>